<reference evidence="6 7" key="1">
    <citation type="journal article" date="2019" name="Genome Biol. Evol.">
        <title>Insights into the evolution of the New World diploid cottons (Gossypium, subgenus Houzingenia) based on genome sequencing.</title>
        <authorList>
            <person name="Grover C.E."/>
            <person name="Arick M.A. 2nd"/>
            <person name="Thrash A."/>
            <person name="Conover J.L."/>
            <person name="Sanders W.S."/>
            <person name="Peterson D.G."/>
            <person name="Frelichowski J.E."/>
            <person name="Scheffler J.A."/>
            <person name="Scheffler B.E."/>
            <person name="Wendel J.F."/>
        </authorList>
    </citation>
    <scope>NUCLEOTIDE SEQUENCE [LARGE SCALE GENOMIC DNA]</scope>
    <source>
        <strain evidence="6">4</strain>
        <tissue evidence="6">Leaf</tissue>
    </source>
</reference>
<evidence type="ECO:0000256" key="4">
    <source>
        <dbReference type="RuleBase" id="RU004475"/>
    </source>
</evidence>
<dbReference type="GO" id="GO:0016616">
    <property type="term" value="F:oxidoreductase activity, acting on the CH-OH group of donors, NAD or NADP as acceptor"/>
    <property type="evidence" value="ECO:0007669"/>
    <property type="project" value="InterPro"/>
</dbReference>
<dbReference type="PANTHER" id="PTHR10366:SF852">
    <property type="entry name" value="CINNAMOYL-COA REDUCTASE CAD2"/>
    <property type="match status" value="1"/>
</dbReference>
<sequence length="343" mass="37459">MSTGEGKTVCVTGASGYIASCLVKHLLLRGYTVKASVRDPSDPRKTQHLLALEGAEERLKLFKANLLEEGSFDSGVEGCDGVFHTASPFYHDVTDPQVDVEFFTYMINPLVSTAELLDPAVKGTLNVLNSCANTPSVKRVVLTSSIAAVTYNGKPRTPDVVVDESWFTDPEYCKNLKLWYVVSKTIAEDSAWKFAKDKGLDMVVVNPAMVIGPLLQPTLNTSAAAVLSLIKGAQTFPNATFGWVNVKDVANAHIQAFEIPSASGRYCLVERVAHCSEVVKMLSELYPSFQLPEKCADDKPYVPTYQVSKEKAKTLGIEFTPLDVSLKETVESLKEKGFVSFES</sequence>
<dbReference type="FunFam" id="3.40.50.720:FF:000085">
    <property type="entry name" value="Dihydroflavonol reductase"/>
    <property type="match status" value="1"/>
</dbReference>
<dbReference type="Proteomes" id="UP000593574">
    <property type="component" value="Unassembled WGS sequence"/>
</dbReference>
<dbReference type="EMBL" id="JABEZV010449701">
    <property type="protein sequence ID" value="MBA0731450.1"/>
    <property type="molecule type" value="Genomic_DNA"/>
</dbReference>
<dbReference type="Gene3D" id="3.40.50.720">
    <property type="entry name" value="NAD(P)-binding Rossmann-like Domain"/>
    <property type="match status" value="1"/>
</dbReference>
<dbReference type="Pfam" id="PF01073">
    <property type="entry name" value="3Beta_HSD"/>
    <property type="match status" value="1"/>
</dbReference>
<comment type="similarity">
    <text evidence="3">Belongs to the NAD(P)-dependent epimerase/dehydratase family. Dihydroflavonol-4-reductase subfamily.</text>
</comment>
<evidence type="ECO:0000256" key="1">
    <source>
        <dbReference type="ARBA" id="ARBA00022857"/>
    </source>
</evidence>
<evidence type="ECO:0000313" key="7">
    <source>
        <dbReference type="Proteomes" id="UP000593574"/>
    </source>
</evidence>
<feature type="domain" description="3-beta hydroxysteroid dehydrogenase/isomerase" evidence="5">
    <location>
        <begin position="11"/>
        <end position="256"/>
    </location>
</feature>
<organism evidence="6 7">
    <name type="scientific">Gossypium laxum</name>
    <dbReference type="NCBI Taxonomy" id="34288"/>
    <lineage>
        <taxon>Eukaryota</taxon>
        <taxon>Viridiplantae</taxon>
        <taxon>Streptophyta</taxon>
        <taxon>Embryophyta</taxon>
        <taxon>Tracheophyta</taxon>
        <taxon>Spermatophyta</taxon>
        <taxon>Magnoliopsida</taxon>
        <taxon>eudicotyledons</taxon>
        <taxon>Gunneridae</taxon>
        <taxon>Pentapetalae</taxon>
        <taxon>rosids</taxon>
        <taxon>malvids</taxon>
        <taxon>Malvales</taxon>
        <taxon>Malvaceae</taxon>
        <taxon>Malvoideae</taxon>
        <taxon>Gossypium</taxon>
    </lineage>
</organism>
<dbReference type="AlphaFoldDB" id="A0A7J9B580"/>
<dbReference type="InterPro" id="IPR050425">
    <property type="entry name" value="NAD(P)_dehydrat-like"/>
</dbReference>
<protein>
    <recommendedName>
        <fullName evidence="5">3-beta hydroxysteroid dehydrogenase/isomerase domain-containing protein</fullName>
    </recommendedName>
</protein>
<dbReference type="InterPro" id="IPR036291">
    <property type="entry name" value="NAD(P)-bd_dom_sf"/>
</dbReference>
<dbReference type="SUPFAM" id="SSF51735">
    <property type="entry name" value="NAD(P)-binding Rossmann-fold domains"/>
    <property type="match status" value="1"/>
</dbReference>
<proteinExistence type="inferred from homology"/>
<evidence type="ECO:0000313" key="6">
    <source>
        <dbReference type="EMBL" id="MBA0731450.1"/>
    </source>
</evidence>
<accession>A0A7J9B580</accession>
<dbReference type="GO" id="GO:0006694">
    <property type="term" value="P:steroid biosynthetic process"/>
    <property type="evidence" value="ECO:0007669"/>
    <property type="project" value="InterPro"/>
</dbReference>
<gene>
    <name evidence="6" type="ORF">Golax_020556</name>
</gene>
<keyword evidence="1" id="KW-0521">NADP</keyword>
<comment type="caution">
    <text evidence="6">The sequence shown here is derived from an EMBL/GenBank/DDBJ whole genome shotgun (WGS) entry which is preliminary data.</text>
</comment>
<keyword evidence="7" id="KW-1185">Reference proteome</keyword>
<name>A0A7J9B580_9ROSI</name>
<dbReference type="InterPro" id="IPR002225">
    <property type="entry name" value="3Beta_OHSteriod_DH/Estase"/>
</dbReference>
<dbReference type="PANTHER" id="PTHR10366">
    <property type="entry name" value="NAD DEPENDENT EPIMERASE/DEHYDRATASE"/>
    <property type="match status" value="1"/>
</dbReference>
<comment type="similarity">
    <text evidence="4">Belongs to the 3-beta-HSD family.</text>
</comment>
<evidence type="ECO:0000256" key="2">
    <source>
        <dbReference type="ARBA" id="ARBA00023002"/>
    </source>
</evidence>
<evidence type="ECO:0000259" key="5">
    <source>
        <dbReference type="Pfam" id="PF01073"/>
    </source>
</evidence>
<dbReference type="CDD" id="cd08958">
    <property type="entry name" value="FR_SDR_e"/>
    <property type="match status" value="1"/>
</dbReference>
<keyword evidence="2 4" id="KW-0560">Oxidoreductase</keyword>
<evidence type="ECO:0000256" key="3">
    <source>
        <dbReference type="ARBA" id="ARBA00023445"/>
    </source>
</evidence>